<accession>A0A9D4RF96</accession>
<gene>
    <name evidence="1" type="ORF">DPMN_027180</name>
</gene>
<reference evidence="1" key="2">
    <citation type="submission" date="2020-11" db="EMBL/GenBank/DDBJ databases">
        <authorList>
            <person name="McCartney M.A."/>
            <person name="Auch B."/>
            <person name="Kono T."/>
            <person name="Mallez S."/>
            <person name="Becker A."/>
            <person name="Gohl D.M."/>
            <person name="Silverstein K.A.T."/>
            <person name="Koren S."/>
            <person name="Bechman K.B."/>
            <person name="Herman A."/>
            <person name="Abrahante J.E."/>
            <person name="Garbe J."/>
        </authorList>
    </citation>
    <scope>NUCLEOTIDE SEQUENCE</scope>
    <source>
        <strain evidence="1">Duluth1</strain>
        <tissue evidence="1">Whole animal</tissue>
    </source>
</reference>
<organism evidence="1 2">
    <name type="scientific">Dreissena polymorpha</name>
    <name type="common">Zebra mussel</name>
    <name type="synonym">Mytilus polymorpha</name>
    <dbReference type="NCBI Taxonomy" id="45954"/>
    <lineage>
        <taxon>Eukaryota</taxon>
        <taxon>Metazoa</taxon>
        <taxon>Spiralia</taxon>
        <taxon>Lophotrochozoa</taxon>
        <taxon>Mollusca</taxon>
        <taxon>Bivalvia</taxon>
        <taxon>Autobranchia</taxon>
        <taxon>Heteroconchia</taxon>
        <taxon>Euheterodonta</taxon>
        <taxon>Imparidentia</taxon>
        <taxon>Neoheterodontei</taxon>
        <taxon>Myida</taxon>
        <taxon>Dreissenoidea</taxon>
        <taxon>Dreissenidae</taxon>
        <taxon>Dreissena</taxon>
    </lineage>
</organism>
<sequence length="81" mass="9286">MSDRVSSYYVGSKESGGATLEVPEVEHGHHGIVYIVLRVLKVRRLGSGWNAITFPRRERFLHGVMRLERNKHVIFVVITIK</sequence>
<dbReference type="EMBL" id="JAIWYP010000002">
    <property type="protein sequence ID" value="KAH3864165.1"/>
    <property type="molecule type" value="Genomic_DNA"/>
</dbReference>
<reference evidence="1" key="1">
    <citation type="journal article" date="2019" name="bioRxiv">
        <title>The Genome of the Zebra Mussel, Dreissena polymorpha: A Resource for Invasive Species Research.</title>
        <authorList>
            <person name="McCartney M.A."/>
            <person name="Auch B."/>
            <person name="Kono T."/>
            <person name="Mallez S."/>
            <person name="Zhang Y."/>
            <person name="Obille A."/>
            <person name="Becker A."/>
            <person name="Abrahante J.E."/>
            <person name="Garbe J."/>
            <person name="Badalamenti J.P."/>
            <person name="Herman A."/>
            <person name="Mangelson H."/>
            <person name="Liachko I."/>
            <person name="Sullivan S."/>
            <person name="Sone E.D."/>
            <person name="Koren S."/>
            <person name="Silverstein K.A.T."/>
            <person name="Beckman K.B."/>
            <person name="Gohl D.M."/>
        </authorList>
    </citation>
    <scope>NUCLEOTIDE SEQUENCE</scope>
    <source>
        <strain evidence="1">Duluth1</strain>
        <tissue evidence="1">Whole animal</tissue>
    </source>
</reference>
<protein>
    <submittedName>
        <fullName evidence="1">Uncharacterized protein</fullName>
    </submittedName>
</protein>
<evidence type="ECO:0000313" key="1">
    <source>
        <dbReference type="EMBL" id="KAH3864165.1"/>
    </source>
</evidence>
<name>A0A9D4RF96_DREPO</name>
<proteinExistence type="predicted"/>
<dbReference type="AlphaFoldDB" id="A0A9D4RF96"/>
<comment type="caution">
    <text evidence="1">The sequence shown here is derived from an EMBL/GenBank/DDBJ whole genome shotgun (WGS) entry which is preliminary data.</text>
</comment>
<dbReference type="Proteomes" id="UP000828390">
    <property type="component" value="Unassembled WGS sequence"/>
</dbReference>
<keyword evidence="2" id="KW-1185">Reference proteome</keyword>
<evidence type="ECO:0000313" key="2">
    <source>
        <dbReference type="Proteomes" id="UP000828390"/>
    </source>
</evidence>